<dbReference type="PANTHER" id="PTHR21192:SF2">
    <property type="entry name" value="NADH DEHYDROGENASE [UBIQUINONE] 1 ALPHA SUBCOMPLEX ASSEMBLY FACTOR 3"/>
    <property type="match status" value="1"/>
</dbReference>
<dbReference type="EMBL" id="CP018632">
    <property type="protein sequence ID" value="ASJ75141.1"/>
    <property type="molecule type" value="Genomic_DNA"/>
</dbReference>
<dbReference type="InterPro" id="IPR036748">
    <property type="entry name" value="MTH938-like_sf"/>
</dbReference>
<reference evidence="1 2" key="1">
    <citation type="submission" date="2016-12" db="EMBL/GenBank/DDBJ databases">
        <authorList>
            <person name="Song W.-J."/>
            <person name="Kurnit D.M."/>
        </authorList>
    </citation>
    <scope>NUCLEOTIDE SEQUENCE [LARGE SCALE GENOMIC DNA]</scope>
    <source>
        <strain evidence="1 2">IMCC3135</strain>
    </source>
</reference>
<evidence type="ECO:0000313" key="2">
    <source>
        <dbReference type="Proteomes" id="UP000250079"/>
    </source>
</evidence>
<protein>
    <submittedName>
        <fullName evidence="1">Uncharacterized protein</fullName>
    </submittedName>
</protein>
<proteinExistence type="predicted"/>
<dbReference type="Pfam" id="PF04430">
    <property type="entry name" value="DUF498"/>
    <property type="match status" value="1"/>
</dbReference>
<dbReference type="InterPro" id="IPR007523">
    <property type="entry name" value="NDUFAF3/AAMDC"/>
</dbReference>
<dbReference type="KEGG" id="gai:IMCC3135_25390"/>
<dbReference type="Proteomes" id="UP000250079">
    <property type="component" value="Chromosome"/>
</dbReference>
<dbReference type="AlphaFoldDB" id="A0A2Z2NZ02"/>
<organism evidence="1 2">
    <name type="scientific">Granulosicoccus antarcticus IMCC3135</name>
    <dbReference type="NCBI Taxonomy" id="1192854"/>
    <lineage>
        <taxon>Bacteria</taxon>
        <taxon>Pseudomonadati</taxon>
        <taxon>Pseudomonadota</taxon>
        <taxon>Gammaproteobacteria</taxon>
        <taxon>Chromatiales</taxon>
        <taxon>Granulosicoccaceae</taxon>
        <taxon>Granulosicoccus</taxon>
    </lineage>
</organism>
<keyword evidence="2" id="KW-1185">Reference proteome</keyword>
<dbReference type="Gene3D" id="3.40.1230.10">
    <property type="entry name" value="MTH938-like"/>
    <property type="match status" value="1"/>
</dbReference>
<evidence type="ECO:0000313" key="1">
    <source>
        <dbReference type="EMBL" id="ASJ75141.1"/>
    </source>
</evidence>
<dbReference type="SUPFAM" id="SSF64076">
    <property type="entry name" value="MTH938-like"/>
    <property type="match status" value="1"/>
</dbReference>
<accession>A0A2Z2NZ02</accession>
<sequence>MFTRARDDYYNVMKMHLETSDQNLISNYGKGVLGINGQDFRSNILITRTRIIEDWFSGDLKSLTIAHFAPILDDVEAVRPEIVLLGSGHLHIFPDFSLISELREHGIALEVMNTRAACRTYSVLVNEYRPVAAALIQIEE</sequence>
<name>A0A2Z2NZ02_9GAMM</name>
<gene>
    <name evidence="1" type="ORF">IMCC3135_25390</name>
</gene>
<dbReference type="PANTHER" id="PTHR21192">
    <property type="entry name" value="NUCLEAR PROTEIN E3-3"/>
    <property type="match status" value="1"/>
</dbReference>